<dbReference type="SFLD" id="SFLDG01386">
    <property type="entry name" value="main_SPASM_domain-containing"/>
    <property type="match status" value="1"/>
</dbReference>
<evidence type="ECO:0000313" key="7">
    <source>
        <dbReference type="Proteomes" id="UP001343724"/>
    </source>
</evidence>
<keyword evidence="7" id="KW-1185">Reference proteome</keyword>
<gene>
    <name evidence="6" type="ORF">VJ920_04830</name>
</gene>
<dbReference type="SUPFAM" id="SSF102114">
    <property type="entry name" value="Radical SAM enzymes"/>
    <property type="match status" value="1"/>
</dbReference>
<dbReference type="PANTHER" id="PTHR11228:SF7">
    <property type="entry name" value="PQQA PEPTIDE CYCLASE"/>
    <property type="match status" value="1"/>
</dbReference>
<evidence type="ECO:0000256" key="1">
    <source>
        <dbReference type="ARBA" id="ARBA00022691"/>
    </source>
</evidence>
<dbReference type="InterPro" id="IPR050377">
    <property type="entry name" value="Radical_SAM_PqqE_MftC-like"/>
</dbReference>
<reference evidence="6 7" key="1">
    <citation type="submission" date="2024-01" db="EMBL/GenBank/DDBJ databases">
        <title>novel species in genus Adlercreutzia.</title>
        <authorList>
            <person name="Liu X."/>
        </authorList>
    </citation>
    <scope>NUCLEOTIDE SEQUENCE [LARGE SCALE GENOMIC DNA]</scope>
    <source>
        <strain evidence="6 7">R22</strain>
    </source>
</reference>
<dbReference type="EMBL" id="JAYMFH010000005">
    <property type="protein sequence ID" value="MEC4294623.1"/>
    <property type="molecule type" value="Genomic_DNA"/>
</dbReference>
<evidence type="ECO:0000256" key="3">
    <source>
        <dbReference type="ARBA" id="ARBA00023004"/>
    </source>
</evidence>
<evidence type="ECO:0000259" key="5">
    <source>
        <dbReference type="PROSITE" id="PS51918"/>
    </source>
</evidence>
<dbReference type="RefSeq" id="WP_326437383.1">
    <property type="nucleotide sequence ID" value="NZ_JAYMFH010000005.1"/>
</dbReference>
<evidence type="ECO:0000256" key="4">
    <source>
        <dbReference type="ARBA" id="ARBA00023014"/>
    </source>
</evidence>
<dbReference type="InterPro" id="IPR023885">
    <property type="entry name" value="4Fe4S-binding_SPASM_dom"/>
</dbReference>
<keyword evidence="4" id="KW-0411">Iron-sulfur</keyword>
<name>A0ABU6IXX3_9ACTN</name>
<dbReference type="Pfam" id="PF13186">
    <property type="entry name" value="SPASM"/>
    <property type="match status" value="1"/>
</dbReference>
<keyword evidence="1" id="KW-0949">S-adenosyl-L-methionine</keyword>
<dbReference type="InterPro" id="IPR013785">
    <property type="entry name" value="Aldolase_TIM"/>
</dbReference>
<accession>A0ABU6IXX3</accession>
<dbReference type="CDD" id="cd01335">
    <property type="entry name" value="Radical_SAM"/>
    <property type="match status" value="1"/>
</dbReference>
<dbReference type="InterPro" id="IPR058240">
    <property type="entry name" value="rSAM_sf"/>
</dbReference>
<sequence>MGERGLLFSADGVSMFGSLSTGHLIGLSPEEVEWCEAFAQERISLREVAAKHPDLADELERGELGEVEPSTVCGAYLHVTQRCNLSCIGCYSGGGGRNLIPDPPLEKLEFVLSYLARLGVSTLNISGGEPFLRSDLPEIVKKATESYGIEVVNVLTNGTVCDTTMLQRLAPFVAAISVSFDGVSASDAAPIRGRQRFDELIEFVGLAQEIVGKVCITPTLHRKNIEDMPRYQALANSLGVDLGFSLLSTPSAGCSTADLLPESPDLVRMVELLLAPTVGESSAFSIQSLAGGLVCRNCCGAGKSTVSVDADGSVYPCHMMHDARFLMGNVFKETAPAYLEDTCWEVWSLAAECEECDYRYLCGGGCRARTVAAGSDKDPYCAMHQAFYGEVLRRVKRQFERRECDAISQ</sequence>
<evidence type="ECO:0000256" key="2">
    <source>
        <dbReference type="ARBA" id="ARBA00022723"/>
    </source>
</evidence>
<dbReference type="Gene3D" id="3.20.20.70">
    <property type="entry name" value="Aldolase class I"/>
    <property type="match status" value="1"/>
</dbReference>
<dbReference type="PROSITE" id="PS51918">
    <property type="entry name" value="RADICAL_SAM"/>
    <property type="match status" value="1"/>
</dbReference>
<dbReference type="Proteomes" id="UP001343724">
    <property type="component" value="Unassembled WGS sequence"/>
</dbReference>
<dbReference type="SFLD" id="SFLDS00029">
    <property type="entry name" value="Radical_SAM"/>
    <property type="match status" value="1"/>
</dbReference>
<dbReference type="InterPro" id="IPR007197">
    <property type="entry name" value="rSAM"/>
</dbReference>
<protein>
    <submittedName>
        <fullName evidence="6">Radical SAM protein</fullName>
    </submittedName>
</protein>
<dbReference type="SFLD" id="SFLDG01067">
    <property type="entry name" value="SPASM/twitch_domain_containing"/>
    <property type="match status" value="1"/>
</dbReference>
<feature type="domain" description="Radical SAM core" evidence="5">
    <location>
        <begin position="67"/>
        <end position="285"/>
    </location>
</feature>
<keyword evidence="2" id="KW-0479">Metal-binding</keyword>
<dbReference type="Pfam" id="PF04055">
    <property type="entry name" value="Radical_SAM"/>
    <property type="match status" value="1"/>
</dbReference>
<proteinExistence type="predicted"/>
<comment type="caution">
    <text evidence="6">The sequence shown here is derived from an EMBL/GenBank/DDBJ whole genome shotgun (WGS) entry which is preliminary data.</text>
</comment>
<keyword evidence="3" id="KW-0408">Iron</keyword>
<evidence type="ECO:0000313" key="6">
    <source>
        <dbReference type="EMBL" id="MEC4294623.1"/>
    </source>
</evidence>
<organism evidence="6 7">
    <name type="scientific">Adlercreutzia shanghongiae</name>
    <dbReference type="NCBI Taxonomy" id="3111773"/>
    <lineage>
        <taxon>Bacteria</taxon>
        <taxon>Bacillati</taxon>
        <taxon>Actinomycetota</taxon>
        <taxon>Coriobacteriia</taxon>
        <taxon>Eggerthellales</taxon>
        <taxon>Eggerthellaceae</taxon>
        <taxon>Adlercreutzia</taxon>
    </lineage>
</organism>
<dbReference type="PANTHER" id="PTHR11228">
    <property type="entry name" value="RADICAL SAM DOMAIN PROTEIN"/>
    <property type="match status" value="1"/>
</dbReference>
<dbReference type="NCBIfam" id="TIGR04085">
    <property type="entry name" value="rSAM_more_4Fe4S"/>
    <property type="match status" value="1"/>
</dbReference>